<dbReference type="CDD" id="cd00229">
    <property type="entry name" value="SGNH_hydrolase"/>
    <property type="match status" value="1"/>
</dbReference>
<dbReference type="Gene3D" id="3.40.50.1110">
    <property type="entry name" value="SGNH hydrolase"/>
    <property type="match status" value="2"/>
</dbReference>
<reference evidence="1" key="1">
    <citation type="submission" date="2018-06" db="EMBL/GenBank/DDBJ databases">
        <authorList>
            <person name="Zhirakovskaya E."/>
        </authorList>
    </citation>
    <scope>NUCLEOTIDE SEQUENCE</scope>
</reference>
<keyword evidence="1" id="KW-0067">ATP-binding</keyword>
<keyword evidence="1" id="KW-0547">Nucleotide-binding</keyword>
<dbReference type="GO" id="GO:0005524">
    <property type="term" value="F:ATP binding"/>
    <property type="evidence" value="ECO:0007669"/>
    <property type="project" value="UniProtKB-KW"/>
</dbReference>
<dbReference type="AlphaFoldDB" id="A0A3B1D031"/>
<gene>
    <name evidence="1" type="ORF">MNBD_UNCLBAC01-1166</name>
</gene>
<evidence type="ECO:0000313" key="1">
    <source>
        <dbReference type="EMBL" id="VAX35459.1"/>
    </source>
</evidence>
<name>A0A3B1D031_9ZZZZ</name>
<sequence length="403" mass="46804">MKKFIFTIVAIFISIFLFLAIGEIMFRIFRGAPNPLAHFSQKNETFLSEANQIRTSYVAGDDGVKYKVHNNQYGYRGKNFNHPKDEGKTRIFLIGDSFTFGVGCEDHQTIPAMVEKLLLEKGFDVEVINAGMHHTSPITHYRNLKNIHMQYEPDMVVLLFDMTDLRDDWQKQRNAVYDEEGNITHFDATIVDGKKDWWLVLVTKSAFAKWTHNKIVRAFKKLKILGLKNYTKISQEGKRAKGEIAILEGITDENVIVEYDGMLMMRGPERRALINKQWNRITAKHISKMHNLLKDKKIPFFIAMYPYGIHVDETQWNEGRKVWGFEQGKVYTDYYPFELVKGYAKTKGIPYINSLENFLKAPKKKYFFDFDGHLTVEGNEIVAQTIVNNLEFSEALLSLEKEK</sequence>
<accession>A0A3B1D031</accession>
<organism evidence="1">
    <name type="scientific">hydrothermal vent metagenome</name>
    <dbReference type="NCBI Taxonomy" id="652676"/>
    <lineage>
        <taxon>unclassified sequences</taxon>
        <taxon>metagenomes</taxon>
        <taxon>ecological metagenomes</taxon>
    </lineage>
</organism>
<proteinExistence type="predicted"/>
<dbReference type="SUPFAM" id="SSF52266">
    <property type="entry name" value="SGNH hydrolase"/>
    <property type="match status" value="1"/>
</dbReference>
<dbReference type="InterPro" id="IPR036514">
    <property type="entry name" value="SGNH_hydro_sf"/>
</dbReference>
<protein>
    <submittedName>
        <fullName evidence="1">Lipid A export ATP-binding/permease protein MsbA</fullName>
    </submittedName>
</protein>
<dbReference type="EMBL" id="UOGJ01000054">
    <property type="protein sequence ID" value="VAX35459.1"/>
    <property type="molecule type" value="Genomic_DNA"/>
</dbReference>